<dbReference type="InterPro" id="IPR052419">
    <property type="entry name" value="5_3-deoxyribonucleotidase-like"/>
</dbReference>
<evidence type="ECO:0000256" key="1">
    <source>
        <dbReference type="PIRSR" id="PIRSR610708-1"/>
    </source>
</evidence>
<dbReference type="InterPro" id="IPR036412">
    <property type="entry name" value="HAD-like_sf"/>
</dbReference>
<dbReference type="Gene3D" id="3.40.50.1000">
    <property type="entry name" value="HAD superfamily/HAD-like"/>
    <property type="match status" value="1"/>
</dbReference>
<feature type="region of interest" description="Disordered" evidence="2">
    <location>
        <begin position="1"/>
        <end position="21"/>
    </location>
</feature>
<dbReference type="InParanoid" id="A0A165E5Y8"/>
<dbReference type="InterPro" id="IPR010708">
    <property type="entry name" value="5'(3')-deoxyribonucleotidase"/>
</dbReference>
<dbReference type="Proteomes" id="UP000076871">
    <property type="component" value="Unassembled WGS sequence"/>
</dbReference>
<feature type="compositionally biased region" description="Polar residues" evidence="2">
    <location>
        <begin position="1"/>
        <end position="15"/>
    </location>
</feature>
<sequence>MSVTTSSAANENQSDGKPPGPVLIIKSLPAEKPIIAIDLDDVLSQTNRVVAEWHNDTYASKMTLDQFYYYYYWRNPYWGSPDETFRKVEEFYQTPRLYEAPPIEGAHEGLQALKDMGFNLVVVTARQVRELERTENWIATHYHGIFDTIICTGMSQETLKDQQAMMAKLSKADVCKKLGAKLMIDDSLENALKCIDHQPPVPTLLFGDYQWNKRQAQYVDIRFEVSFDERHRLEGGREWWKDDEVEIPESAPLKRVNHWKEVVSWVEQNLKSE</sequence>
<dbReference type="RefSeq" id="XP_040764042.1">
    <property type="nucleotide sequence ID" value="XM_040908964.1"/>
</dbReference>
<accession>A0A165E5Y8</accession>
<feature type="active site" description="Nucleophile" evidence="1">
    <location>
        <position position="38"/>
    </location>
</feature>
<dbReference type="GO" id="GO:0009264">
    <property type="term" value="P:deoxyribonucleotide catabolic process"/>
    <property type="evidence" value="ECO:0007669"/>
    <property type="project" value="InterPro"/>
</dbReference>
<dbReference type="InterPro" id="IPR023214">
    <property type="entry name" value="HAD_sf"/>
</dbReference>
<organism evidence="3 4">
    <name type="scientific">Laetiporus sulphureus 93-53</name>
    <dbReference type="NCBI Taxonomy" id="1314785"/>
    <lineage>
        <taxon>Eukaryota</taxon>
        <taxon>Fungi</taxon>
        <taxon>Dikarya</taxon>
        <taxon>Basidiomycota</taxon>
        <taxon>Agaricomycotina</taxon>
        <taxon>Agaricomycetes</taxon>
        <taxon>Polyporales</taxon>
        <taxon>Laetiporus</taxon>
    </lineage>
</organism>
<evidence type="ECO:0008006" key="5">
    <source>
        <dbReference type="Google" id="ProtNLM"/>
    </source>
</evidence>
<dbReference type="SUPFAM" id="SSF56784">
    <property type="entry name" value="HAD-like"/>
    <property type="match status" value="1"/>
</dbReference>
<dbReference type="AlphaFoldDB" id="A0A165E5Y8"/>
<keyword evidence="4" id="KW-1185">Reference proteome</keyword>
<dbReference type="PANTHER" id="PTHR35134">
    <property type="entry name" value="NUCLEOTIDASE YQFW-RELATED"/>
    <property type="match status" value="1"/>
</dbReference>
<dbReference type="PANTHER" id="PTHR35134:SF2">
    <property type="entry name" value="NUCLEOTIDASE YQFW-RELATED"/>
    <property type="match status" value="1"/>
</dbReference>
<dbReference type="EMBL" id="KV427625">
    <property type="protein sequence ID" value="KZT06302.1"/>
    <property type="molecule type" value="Genomic_DNA"/>
</dbReference>
<evidence type="ECO:0000256" key="2">
    <source>
        <dbReference type="SAM" id="MobiDB-lite"/>
    </source>
</evidence>
<reference evidence="3 4" key="1">
    <citation type="journal article" date="2016" name="Mol. Biol. Evol.">
        <title>Comparative Genomics of Early-Diverging Mushroom-Forming Fungi Provides Insights into the Origins of Lignocellulose Decay Capabilities.</title>
        <authorList>
            <person name="Nagy L.G."/>
            <person name="Riley R."/>
            <person name="Tritt A."/>
            <person name="Adam C."/>
            <person name="Daum C."/>
            <person name="Floudas D."/>
            <person name="Sun H."/>
            <person name="Yadav J.S."/>
            <person name="Pangilinan J."/>
            <person name="Larsson K.H."/>
            <person name="Matsuura K."/>
            <person name="Barry K."/>
            <person name="Labutti K."/>
            <person name="Kuo R."/>
            <person name="Ohm R.A."/>
            <person name="Bhattacharya S.S."/>
            <person name="Shirouzu T."/>
            <person name="Yoshinaga Y."/>
            <person name="Martin F.M."/>
            <person name="Grigoriev I.V."/>
            <person name="Hibbett D.S."/>
        </authorList>
    </citation>
    <scope>NUCLEOTIDE SEQUENCE [LARGE SCALE GENOMIC DNA]</scope>
    <source>
        <strain evidence="3 4">93-53</strain>
    </source>
</reference>
<evidence type="ECO:0000313" key="4">
    <source>
        <dbReference type="Proteomes" id="UP000076871"/>
    </source>
</evidence>
<name>A0A165E5Y8_9APHY</name>
<dbReference type="STRING" id="1314785.A0A165E5Y8"/>
<dbReference type="OrthoDB" id="10248475at2759"/>
<dbReference type="Pfam" id="PF06941">
    <property type="entry name" value="NT5C"/>
    <property type="match status" value="1"/>
</dbReference>
<evidence type="ECO:0000313" key="3">
    <source>
        <dbReference type="EMBL" id="KZT06302.1"/>
    </source>
</evidence>
<protein>
    <recommendedName>
        <fullName evidence="5">HAD-like protein</fullName>
    </recommendedName>
</protein>
<dbReference type="GO" id="GO:0008253">
    <property type="term" value="F:5'-nucleotidase activity"/>
    <property type="evidence" value="ECO:0007669"/>
    <property type="project" value="InterPro"/>
</dbReference>
<dbReference type="GeneID" id="63825993"/>
<feature type="active site" description="Proton donor" evidence="1">
    <location>
        <position position="40"/>
    </location>
</feature>
<gene>
    <name evidence="3" type="ORF">LAESUDRAFT_726129</name>
</gene>
<proteinExistence type="predicted"/>